<dbReference type="InterPro" id="IPR050177">
    <property type="entry name" value="Lipid_A_modif_metabolic_enz"/>
</dbReference>
<evidence type="ECO:0000259" key="1">
    <source>
        <dbReference type="Pfam" id="PF01370"/>
    </source>
</evidence>
<organism evidence="2 3">
    <name type="scientific">Thalassovita mangrovi</name>
    <dbReference type="NCBI Taxonomy" id="2692236"/>
    <lineage>
        <taxon>Bacteria</taxon>
        <taxon>Pseudomonadati</taxon>
        <taxon>Pseudomonadota</taxon>
        <taxon>Alphaproteobacteria</taxon>
        <taxon>Rhodobacterales</taxon>
        <taxon>Roseobacteraceae</taxon>
        <taxon>Thalassovita</taxon>
    </lineage>
</organism>
<dbReference type="SUPFAM" id="SSF51735">
    <property type="entry name" value="NAD(P)-binding Rossmann-fold domains"/>
    <property type="match status" value="1"/>
</dbReference>
<dbReference type="PANTHER" id="PTHR43245">
    <property type="entry name" value="BIFUNCTIONAL POLYMYXIN RESISTANCE PROTEIN ARNA"/>
    <property type="match status" value="1"/>
</dbReference>
<dbReference type="Proteomes" id="UP000479043">
    <property type="component" value="Unassembled WGS sequence"/>
</dbReference>
<dbReference type="RefSeq" id="WP_160973137.1">
    <property type="nucleotide sequence ID" value="NZ_WWEN01000003.1"/>
</dbReference>
<sequence>MKTILVLGASGKVGRLLRAVWSAETPQGLRVIYQFRDAAPDAADCIRFAPGDPAEDLGTIDAVLSLWGVTSGDARALAANTDLGLEAMRIARATGADRVLHASSIAVYAPSDAPLGEDDPVGAPNAYGAAKADMEIAVRSETGPRSCCLRIGSVAGAESLAASVDAYQAAEVKTPLTLHRFASGHGPARSYIAPSDLARAIEALALRPLTDLPEAVNIGASRPVTMDALLHAAGIPFDWQPAPDAAREIAVLNTECLHRLAPLPRDDGDPDHIVRDWLHWRARA</sequence>
<protein>
    <submittedName>
        <fullName evidence="2">NAD-dependent epimerase/dehydratase family protein</fullName>
    </submittedName>
</protein>
<proteinExistence type="predicted"/>
<feature type="domain" description="NAD-dependent epimerase/dehydratase" evidence="1">
    <location>
        <begin position="4"/>
        <end position="219"/>
    </location>
</feature>
<comment type="caution">
    <text evidence="2">The sequence shown here is derived from an EMBL/GenBank/DDBJ whole genome shotgun (WGS) entry which is preliminary data.</text>
</comment>
<dbReference type="EMBL" id="WWEN01000003">
    <property type="protein sequence ID" value="MYM55445.1"/>
    <property type="molecule type" value="Genomic_DNA"/>
</dbReference>
<dbReference type="AlphaFoldDB" id="A0A6L8LHY9"/>
<evidence type="ECO:0000313" key="3">
    <source>
        <dbReference type="Proteomes" id="UP000479043"/>
    </source>
</evidence>
<dbReference type="InterPro" id="IPR036291">
    <property type="entry name" value="NAD(P)-bd_dom_sf"/>
</dbReference>
<keyword evidence="3" id="KW-1185">Reference proteome</keyword>
<dbReference type="InterPro" id="IPR001509">
    <property type="entry name" value="Epimerase_deHydtase"/>
</dbReference>
<name>A0A6L8LHY9_9RHOB</name>
<accession>A0A6L8LHY9</accession>
<dbReference type="Pfam" id="PF01370">
    <property type="entry name" value="Epimerase"/>
    <property type="match status" value="1"/>
</dbReference>
<evidence type="ECO:0000313" key="2">
    <source>
        <dbReference type="EMBL" id="MYM55445.1"/>
    </source>
</evidence>
<reference evidence="2 3" key="1">
    <citation type="submission" date="2020-01" db="EMBL/GenBank/DDBJ databases">
        <authorList>
            <person name="Chen S."/>
        </authorList>
    </citation>
    <scope>NUCLEOTIDE SEQUENCE [LARGE SCALE GENOMIC DNA]</scope>
    <source>
        <strain evidence="2 3">GS-10</strain>
    </source>
</reference>
<dbReference type="Gene3D" id="3.40.50.720">
    <property type="entry name" value="NAD(P)-binding Rossmann-like Domain"/>
    <property type="match status" value="1"/>
</dbReference>
<gene>
    <name evidence="2" type="ORF">GR167_09015</name>
</gene>